<organism evidence="1">
    <name type="scientific">Siphoviridae sp. ctQGT6</name>
    <dbReference type="NCBI Taxonomy" id="2825491"/>
    <lineage>
        <taxon>Viruses</taxon>
        <taxon>Duplodnaviria</taxon>
        <taxon>Heunggongvirae</taxon>
        <taxon>Uroviricota</taxon>
        <taxon>Caudoviricetes</taxon>
    </lineage>
</organism>
<reference evidence="1" key="1">
    <citation type="journal article" date="2021" name="Proc. Natl. Acad. Sci. U.S.A.">
        <title>A Catalog of Tens of Thousands of Viruses from Human Metagenomes Reveals Hidden Associations with Chronic Diseases.</title>
        <authorList>
            <person name="Tisza M.J."/>
            <person name="Buck C.B."/>
        </authorList>
    </citation>
    <scope>NUCLEOTIDE SEQUENCE</scope>
    <source>
        <strain evidence="1">CtQGT6</strain>
    </source>
</reference>
<dbReference type="EMBL" id="BK015242">
    <property type="protein sequence ID" value="DAD97471.1"/>
    <property type="molecule type" value="Genomic_DNA"/>
</dbReference>
<proteinExistence type="predicted"/>
<accession>A0A8S5NT01</accession>
<evidence type="ECO:0000313" key="1">
    <source>
        <dbReference type="EMBL" id="DAD97471.1"/>
    </source>
</evidence>
<name>A0A8S5NT01_9CAUD</name>
<protein>
    <submittedName>
        <fullName evidence="1">Uncharacterized protein</fullName>
    </submittedName>
</protein>
<sequence length="36" mass="4188">MIISSEEWLKFRKDGEKNALEILGESFQDDGEEVED</sequence>